<protein>
    <submittedName>
        <fullName evidence="1">Uncharacterized protein</fullName>
    </submittedName>
</protein>
<dbReference type="EMBL" id="ASGP02000001">
    <property type="protein sequence ID" value="KAH9526405.1"/>
    <property type="molecule type" value="Genomic_DNA"/>
</dbReference>
<reference evidence="1" key="2">
    <citation type="journal article" date="2022" name="Res Sq">
        <title>Comparative Genomics Reveals Insights into the Divergent Evolution of Astigmatic Mites and Household Pest Adaptations.</title>
        <authorList>
            <person name="Xiong Q."/>
            <person name="Wan A.T.-Y."/>
            <person name="Liu X.-Y."/>
            <person name="Fung C.S.-H."/>
            <person name="Xiao X."/>
            <person name="Malainual N."/>
            <person name="Hou J."/>
            <person name="Wang L."/>
            <person name="Wang M."/>
            <person name="Yang K."/>
            <person name="Cui Y."/>
            <person name="Leung E."/>
            <person name="Nong W."/>
            <person name="Shin S.-K."/>
            <person name="Au S."/>
            <person name="Jeong K.Y."/>
            <person name="Chew F.T."/>
            <person name="Hui J."/>
            <person name="Leung T.F."/>
            <person name="Tungtrongchitr A."/>
            <person name="Zhong N."/>
            <person name="Liu Z."/>
            <person name="Tsui S."/>
        </authorList>
    </citation>
    <scope>NUCLEOTIDE SEQUENCE</scope>
    <source>
        <strain evidence="1">Derf</strain>
        <tissue evidence="1">Whole organism</tissue>
    </source>
</reference>
<evidence type="ECO:0000313" key="1">
    <source>
        <dbReference type="EMBL" id="KAH9526405.1"/>
    </source>
</evidence>
<accession>A0A922LCH7</accession>
<keyword evidence="2" id="KW-1185">Reference proteome</keyword>
<proteinExistence type="predicted"/>
<organism evidence="1 2">
    <name type="scientific">Dermatophagoides farinae</name>
    <name type="common">American house dust mite</name>
    <dbReference type="NCBI Taxonomy" id="6954"/>
    <lineage>
        <taxon>Eukaryota</taxon>
        <taxon>Metazoa</taxon>
        <taxon>Ecdysozoa</taxon>
        <taxon>Arthropoda</taxon>
        <taxon>Chelicerata</taxon>
        <taxon>Arachnida</taxon>
        <taxon>Acari</taxon>
        <taxon>Acariformes</taxon>
        <taxon>Sarcoptiformes</taxon>
        <taxon>Astigmata</taxon>
        <taxon>Psoroptidia</taxon>
        <taxon>Analgoidea</taxon>
        <taxon>Pyroglyphidae</taxon>
        <taxon>Dermatophagoidinae</taxon>
        <taxon>Dermatophagoides</taxon>
    </lineage>
</organism>
<gene>
    <name evidence="1" type="ORF">DERF_000503</name>
</gene>
<sequence>MNEWRMNETHLQTQWILDRDDDPASKQIETKYLEKKLTRQLVDKRKRFCIYFSYMGDSGWGGGESG</sequence>
<dbReference type="Proteomes" id="UP000790347">
    <property type="component" value="Unassembled WGS sequence"/>
</dbReference>
<dbReference type="AlphaFoldDB" id="A0A922LCH7"/>
<comment type="caution">
    <text evidence="1">The sequence shown here is derived from an EMBL/GenBank/DDBJ whole genome shotgun (WGS) entry which is preliminary data.</text>
</comment>
<evidence type="ECO:0000313" key="2">
    <source>
        <dbReference type="Proteomes" id="UP000790347"/>
    </source>
</evidence>
<reference evidence="1" key="1">
    <citation type="submission" date="2013-05" db="EMBL/GenBank/DDBJ databases">
        <authorList>
            <person name="Yim A.K.Y."/>
            <person name="Chan T.F."/>
            <person name="Ji K.M."/>
            <person name="Liu X.Y."/>
            <person name="Zhou J.W."/>
            <person name="Li R.Q."/>
            <person name="Yang K.Y."/>
            <person name="Li J."/>
            <person name="Li M."/>
            <person name="Law P.T.W."/>
            <person name="Wu Y.L."/>
            <person name="Cai Z.L."/>
            <person name="Qin H."/>
            <person name="Bao Y."/>
            <person name="Leung R.K.K."/>
            <person name="Ng P.K.S."/>
            <person name="Zou J."/>
            <person name="Zhong X.J."/>
            <person name="Ran P.X."/>
            <person name="Zhong N.S."/>
            <person name="Liu Z.G."/>
            <person name="Tsui S.K.W."/>
        </authorList>
    </citation>
    <scope>NUCLEOTIDE SEQUENCE</scope>
    <source>
        <strain evidence="1">Derf</strain>
        <tissue evidence="1">Whole organism</tissue>
    </source>
</reference>
<name>A0A922LCH7_DERFA</name>